<evidence type="ECO:0000313" key="11">
    <source>
        <dbReference type="Proteomes" id="UP000265140"/>
    </source>
</evidence>
<keyword evidence="8" id="KW-1133">Transmembrane helix</keyword>
<protein>
    <recommendedName>
        <fullName evidence="9">LITAF domain-containing protein</fullName>
    </recommendedName>
</protein>
<organism evidence="10 11">
    <name type="scientific">Esox lucius</name>
    <name type="common">Northern pike</name>
    <dbReference type="NCBI Taxonomy" id="8010"/>
    <lineage>
        <taxon>Eukaryota</taxon>
        <taxon>Metazoa</taxon>
        <taxon>Chordata</taxon>
        <taxon>Craniata</taxon>
        <taxon>Vertebrata</taxon>
        <taxon>Euteleostomi</taxon>
        <taxon>Actinopterygii</taxon>
        <taxon>Neopterygii</taxon>
        <taxon>Teleostei</taxon>
        <taxon>Protacanthopterygii</taxon>
        <taxon>Esociformes</taxon>
        <taxon>Esocidae</taxon>
        <taxon>Esox</taxon>
    </lineage>
</organism>
<dbReference type="GeneID" id="105031551"/>
<evidence type="ECO:0000256" key="1">
    <source>
        <dbReference type="ARBA" id="ARBA00004125"/>
    </source>
</evidence>
<dbReference type="PANTHER" id="PTHR23292:SF46">
    <property type="entry name" value="LIPOPOLYSACCHARIDE-INDUCED TUMOR NECROSIS FACTOR-ALPHA FACTOR HOMOLOG"/>
    <property type="match status" value="1"/>
</dbReference>
<feature type="domain" description="LITAF" evidence="9">
    <location>
        <begin position="88"/>
        <end position="172"/>
    </location>
</feature>
<dbReference type="AlphaFoldDB" id="A0AAY5KF35"/>
<dbReference type="InterPro" id="IPR037519">
    <property type="entry name" value="LITAF_fam"/>
</dbReference>
<dbReference type="RefSeq" id="XP_028978401.2">
    <property type="nucleotide sequence ID" value="XM_029122568.2"/>
</dbReference>
<comment type="similarity">
    <text evidence="4">Belongs to the CDIP1/LITAF family.</text>
</comment>
<evidence type="ECO:0000313" key="10">
    <source>
        <dbReference type="Ensembl" id="ENSELUP00000084937.1"/>
    </source>
</evidence>
<dbReference type="PANTHER" id="PTHR23292">
    <property type="entry name" value="LIPOPOLYSACCHARIDE-INDUCED TUMOR NECROSIS FACTOR-ALPHA FACTOR"/>
    <property type="match status" value="1"/>
</dbReference>
<reference evidence="10 11" key="1">
    <citation type="submission" date="2020-02" db="EMBL/GenBank/DDBJ databases">
        <title>Esox lucius (northern pike) genome, fEsoLuc1, primary haplotype.</title>
        <authorList>
            <person name="Myers G."/>
            <person name="Karagic N."/>
            <person name="Meyer A."/>
            <person name="Pippel M."/>
            <person name="Reichard M."/>
            <person name="Winkler S."/>
            <person name="Tracey A."/>
            <person name="Sims Y."/>
            <person name="Howe K."/>
            <person name="Rhie A."/>
            <person name="Formenti G."/>
            <person name="Durbin R."/>
            <person name="Fedrigo O."/>
            <person name="Jarvis E.D."/>
        </authorList>
    </citation>
    <scope>NUCLEOTIDE SEQUENCE [LARGE SCALE GENOMIC DNA]</scope>
</reference>
<dbReference type="Proteomes" id="UP000265140">
    <property type="component" value="Chromosome 9"/>
</dbReference>
<dbReference type="PROSITE" id="PS51837">
    <property type="entry name" value="LITAF"/>
    <property type="match status" value="1"/>
</dbReference>
<dbReference type="Ensembl" id="ENSELUT00000102983.1">
    <property type="protein sequence ID" value="ENSELUP00000084937.1"/>
    <property type="gene ID" value="ENSELUG00000024737.2"/>
</dbReference>
<evidence type="ECO:0000256" key="2">
    <source>
        <dbReference type="ARBA" id="ARBA00004414"/>
    </source>
</evidence>
<dbReference type="GO" id="GO:0098574">
    <property type="term" value="C:cytoplasmic side of lysosomal membrane"/>
    <property type="evidence" value="ECO:0007669"/>
    <property type="project" value="TreeGrafter"/>
</dbReference>
<keyword evidence="11" id="KW-1185">Reference proteome</keyword>
<comment type="subcellular location">
    <subcellularLocation>
        <location evidence="1">Endosome membrane</location>
        <topology evidence="1">Peripheral membrane protein</topology>
        <orientation evidence="1">Cytoplasmic side</orientation>
    </subcellularLocation>
    <subcellularLocation>
        <location evidence="2">Late endosome membrane</location>
    </subcellularLocation>
    <subcellularLocation>
        <location evidence="3">Lysosome membrane</location>
        <topology evidence="3">Peripheral membrane protein</topology>
        <orientation evidence="3">Cytoplasmic side</orientation>
    </subcellularLocation>
</comment>
<keyword evidence="8" id="KW-0812">Transmembrane</keyword>
<evidence type="ECO:0000256" key="8">
    <source>
        <dbReference type="SAM" id="Phobius"/>
    </source>
</evidence>
<evidence type="ECO:0000256" key="6">
    <source>
        <dbReference type="ARBA" id="ARBA00022833"/>
    </source>
</evidence>
<accession>A0AAY5KF35</accession>
<dbReference type="InterPro" id="IPR006629">
    <property type="entry name" value="LITAF"/>
</dbReference>
<name>A0AAY5KF35_ESOLU</name>
<dbReference type="GO" id="GO:0098560">
    <property type="term" value="C:cytoplasmic side of late endosome membrane"/>
    <property type="evidence" value="ECO:0007669"/>
    <property type="project" value="TreeGrafter"/>
</dbReference>
<reference evidence="10" key="3">
    <citation type="submission" date="2025-09" db="UniProtKB">
        <authorList>
            <consortium name="Ensembl"/>
        </authorList>
    </citation>
    <scope>IDENTIFICATION</scope>
</reference>
<evidence type="ECO:0000256" key="3">
    <source>
        <dbReference type="ARBA" id="ARBA00004630"/>
    </source>
</evidence>
<dbReference type="SMART" id="SM00714">
    <property type="entry name" value="LITAF"/>
    <property type="match status" value="1"/>
</dbReference>
<dbReference type="GO" id="GO:0008270">
    <property type="term" value="F:zinc ion binding"/>
    <property type="evidence" value="ECO:0007669"/>
    <property type="project" value="TreeGrafter"/>
</dbReference>
<dbReference type="Pfam" id="PF10601">
    <property type="entry name" value="zf-LITAF-like"/>
    <property type="match status" value="1"/>
</dbReference>
<evidence type="ECO:0000256" key="5">
    <source>
        <dbReference type="ARBA" id="ARBA00022723"/>
    </source>
</evidence>
<evidence type="ECO:0000256" key="4">
    <source>
        <dbReference type="ARBA" id="ARBA00005975"/>
    </source>
</evidence>
<dbReference type="KEGG" id="els:105031551"/>
<keyword evidence="6" id="KW-0862">Zinc</keyword>
<dbReference type="GeneTree" id="ENSGT01030000234810"/>
<evidence type="ECO:0000259" key="9">
    <source>
        <dbReference type="PROSITE" id="PS51837"/>
    </source>
</evidence>
<proteinExistence type="inferred from homology"/>
<keyword evidence="5" id="KW-0479">Metal-binding</keyword>
<sequence>MQVQMQNQQMYYPGGNNMAVQPVQFANAPSAPQLVVAQPVQYANPAPQLVVAQPVQYANPAPQLVVAQPVQYANPAPQLVNAQPVQYANPAMPTNVMGRPKAMPGRMRCPYCQTDIVTETTYVYGTLTWTIIITLGVCMIWPFCLIPFCCKECEDVEHHCPNCNRMTHVHKRM</sequence>
<dbReference type="GO" id="GO:0005634">
    <property type="term" value="C:nucleus"/>
    <property type="evidence" value="ECO:0007669"/>
    <property type="project" value="TreeGrafter"/>
</dbReference>
<feature type="transmembrane region" description="Helical" evidence="8">
    <location>
        <begin position="122"/>
        <end position="143"/>
    </location>
</feature>
<keyword evidence="7 8" id="KW-0472">Membrane</keyword>
<evidence type="ECO:0000256" key="7">
    <source>
        <dbReference type="ARBA" id="ARBA00023136"/>
    </source>
</evidence>
<reference evidence="10" key="2">
    <citation type="submission" date="2025-08" db="UniProtKB">
        <authorList>
            <consortium name="Ensembl"/>
        </authorList>
    </citation>
    <scope>IDENTIFICATION</scope>
</reference>